<proteinExistence type="predicted"/>
<dbReference type="PANTHER" id="PTHR47514">
    <property type="entry name" value="TRANSKETOLASE N-TERMINAL SECTION-RELATED"/>
    <property type="match status" value="1"/>
</dbReference>
<dbReference type="CDD" id="cd02012">
    <property type="entry name" value="TPP_TK"/>
    <property type="match status" value="1"/>
</dbReference>
<dbReference type="SUPFAM" id="SSF52518">
    <property type="entry name" value="Thiamin diphosphate-binding fold (THDP-binding)"/>
    <property type="match status" value="1"/>
</dbReference>
<dbReference type="STRING" id="1430440.MGMSRv2__4180"/>
<dbReference type="eggNOG" id="COG3959">
    <property type="taxonomic scope" value="Bacteria"/>
</dbReference>
<evidence type="ECO:0000313" key="2">
    <source>
        <dbReference type="EMBL" id="CDL01395.1"/>
    </source>
</evidence>
<accession>V6F7A4</accession>
<keyword evidence="2" id="KW-0808">Transferase</keyword>
<dbReference type="InterPro" id="IPR005474">
    <property type="entry name" value="Transketolase_N"/>
</dbReference>
<dbReference type="HOGENOM" id="CLU_009227_4_1_5"/>
<name>V6F7A4_MAGGM</name>
<dbReference type="GO" id="GO:0004802">
    <property type="term" value="F:transketolase activity"/>
    <property type="evidence" value="ECO:0007669"/>
    <property type="project" value="UniProtKB-EC"/>
</dbReference>
<dbReference type="InterPro" id="IPR029061">
    <property type="entry name" value="THDP-binding"/>
</dbReference>
<evidence type="ECO:0000259" key="1">
    <source>
        <dbReference type="Pfam" id="PF00456"/>
    </source>
</evidence>
<dbReference type="AlphaFoldDB" id="V6F7A4"/>
<feature type="domain" description="Transketolase N-terminal" evidence="1">
    <location>
        <begin position="36"/>
        <end position="282"/>
    </location>
</feature>
<keyword evidence="3" id="KW-1185">Reference proteome</keyword>
<reference evidence="2 3" key="1">
    <citation type="journal article" date="2014" name="Genome Announc.">
        <title>Complete genome sequence of Magnetospirillum gryphiswaldense MSR-1.</title>
        <authorList>
            <person name="Wang X."/>
            <person name="Wang Q."/>
            <person name="Zhang W."/>
            <person name="Wang Y."/>
            <person name="Li L."/>
            <person name="Wen T."/>
            <person name="Zhang T."/>
            <person name="Zhang Y."/>
            <person name="Xu J."/>
            <person name="Hu J."/>
            <person name="Li S."/>
            <person name="Liu L."/>
            <person name="Liu J."/>
            <person name="Jiang W."/>
            <person name="Tian J."/>
            <person name="Li Y."/>
            <person name="Schuler D."/>
            <person name="Wang L."/>
            <person name="Li J."/>
        </authorList>
    </citation>
    <scope>NUCLEOTIDE SEQUENCE [LARGE SCALE GENOMIC DNA]</scope>
    <source>
        <strain evidence="3">DSM 6361 / JCM 21280 / NBRC 15271 / MSR-1</strain>
    </source>
</reference>
<dbReference type="EMBL" id="HG794546">
    <property type="protein sequence ID" value="CDL01395.1"/>
    <property type="molecule type" value="Genomic_DNA"/>
</dbReference>
<sequence length="287" mass="31545">MIATPSKETPMPPTESVADLKRKANQLRRRVLEMCYAHGGHISTCYSYVEILVALYYGGVLRHDPSRPDWDGRDRFLLSKGHGETLLFAALADMGYFPAQWCDTAYRGGECRLGGHVDHKIPGIETTSGALGHGLGLGCGMAWAAGRAGRDHAHYVLLGDAECSEGSVWEAALFAAHHGLGNLVAIIDRNRIGSLDFTENYIALEPFADKWRAFGWEVREVADGHDFDQLIHALAAERPTDRPMAVIAHTVKGKGVAAFENDPTWHVRAVTADLIDQARAELMEENR</sequence>
<evidence type="ECO:0000313" key="3">
    <source>
        <dbReference type="Proteomes" id="UP000018922"/>
    </source>
</evidence>
<dbReference type="Proteomes" id="UP000018922">
    <property type="component" value="Chromosome I"/>
</dbReference>
<dbReference type="PANTHER" id="PTHR47514:SF2">
    <property type="entry name" value="TRANSKETOLASE"/>
    <property type="match status" value="1"/>
</dbReference>
<dbReference type="Gene3D" id="3.40.50.970">
    <property type="match status" value="1"/>
</dbReference>
<dbReference type="Pfam" id="PF00456">
    <property type="entry name" value="Transketolase_N"/>
    <property type="match status" value="1"/>
</dbReference>
<organism evidence="2 3">
    <name type="scientific">Magnetospirillum gryphiswaldense (strain DSM 6361 / JCM 21280 / NBRC 15271 / MSR-1)</name>
    <dbReference type="NCBI Taxonomy" id="431944"/>
    <lineage>
        <taxon>Bacteria</taxon>
        <taxon>Pseudomonadati</taxon>
        <taxon>Pseudomonadota</taxon>
        <taxon>Alphaproteobacteria</taxon>
        <taxon>Rhodospirillales</taxon>
        <taxon>Rhodospirillaceae</taxon>
        <taxon>Magnetospirillum</taxon>
    </lineage>
</organism>
<protein>
    <submittedName>
        <fullName evidence="2">Transketolase N-terminal section (TK)</fullName>
        <ecNumber evidence="2">2.2.1.1</ecNumber>
    </submittedName>
</protein>
<gene>
    <name evidence="2" type="ordered locus">MGMSRv2__4180</name>
</gene>
<dbReference type="KEGG" id="mgy:MGMSRv2__4180"/>
<dbReference type="EC" id="2.2.1.1" evidence="2"/>